<dbReference type="PRINTS" id="PR00781">
    <property type="entry name" value="LIPOSIGPTASE"/>
</dbReference>
<feature type="transmembrane region" description="Helical" evidence="9">
    <location>
        <begin position="32"/>
        <end position="52"/>
    </location>
</feature>
<feature type="transmembrane region" description="Helical" evidence="9">
    <location>
        <begin position="126"/>
        <end position="150"/>
    </location>
</feature>
<proteinExistence type="inferred from homology"/>
<dbReference type="KEGG" id="mcan:MCAN360_0654"/>
<comment type="pathway">
    <text evidence="9">Protein modification; lipoprotein biosynthesis (signal peptide cleavage).</text>
</comment>
<keyword evidence="2 9" id="KW-1003">Cell membrane</keyword>
<evidence type="ECO:0000256" key="1">
    <source>
        <dbReference type="ARBA" id="ARBA00006139"/>
    </source>
</evidence>
<comment type="function">
    <text evidence="9">This protein specifically catalyzes the removal of signal peptides from prolipoproteins.</text>
</comment>
<keyword evidence="5 9" id="KW-0064">Aspartyl protease</keyword>
<dbReference type="Pfam" id="PF01252">
    <property type="entry name" value="Peptidase_A8"/>
    <property type="match status" value="1"/>
</dbReference>
<dbReference type="HOGENOM" id="CLU_070554_0_0_14"/>
<keyword evidence="12" id="KW-1185">Reference proteome</keyword>
<feature type="transmembrane region" description="Helical" evidence="9">
    <location>
        <begin position="100"/>
        <end position="119"/>
    </location>
</feature>
<evidence type="ECO:0000256" key="5">
    <source>
        <dbReference type="ARBA" id="ARBA00022750"/>
    </source>
</evidence>
<evidence type="ECO:0000313" key="12">
    <source>
        <dbReference type="Proteomes" id="UP000031641"/>
    </source>
</evidence>
<gene>
    <name evidence="9 11" type="primary">lspA</name>
    <name evidence="11" type="ORF">MCAN360_0654</name>
</gene>
<dbReference type="EC" id="3.4.23.36" evidence="9"/>
<evidence type="ECO:0000256" key="9">
    <source>
        <dbReference type="HAMAP-Rule" id="MF_00161"/>
    </source>
</evidence>
<dbReference type="InterPro" id="IPR001872">
    <property type="entry name" value="Peptidase_A8"/>
</dbReference>
<evidence type="ECO:0000256" key="4">
    <source>
        <dbReference type="ARBA" id="ARBA00022692"/>
    </source>
</evidence>
<dbReference type="Proteomes" id="UP000031641">
    <property type="component" value="Chromosome"/>
</dbReference>
<reference evidence="12" key="1">
    <citation type="journal article" date="2014" name="Genome Announc.">
        <title>Complete Genome Sequence of Mycoplasma canadense Strain HAZ 360_1 from Bovine Mastitic Milk in Japan.</title>
        <authorList>
            <person name="Hata E."/>
        </authorList>
    </citation>
    <scope>NUCLEOTIDE SEQUENCE [LARGE SCALE GENOMIC DNA]</scope>
    <source>
        <strain evidence="12">HAZ360_1</strain>
    </source>
</reference>
<evidence type="ECO:0000256" key="10">
    <source>
        <dbReference type="RuleBase" id="RU004181"/>
    </source>
</evidence>
<dbReference type="PROSITE" id="PS00855">
    <property type="entry name" value="SPASE_II"/>
    <property type="match status" value="1"/>
</dbReference>
<keyword evidence="3 9" id="KW-0645">Protease</keyword>
<keyword evidence="6 9" id="KW-0378">Hydrolase</keyword>
<dbReference type="EMBL" id="AP014631">
    <property type="protein sequence ID" value="BAP39721.1"/>
    <property type="molecule type" value="Genomic_DNA"/>
</dbReference>
<dbReference type="GO" id="GO:0005886">
    <property type="term" value="C:plasma membrane"/>
    <property type="evidence" value="ECO:0007669"/>
    <property type="project" value="UniProtKB-SubCell"/>
</dbReference>
<dbReference type="STRING" id="29554.MCAN360_0654"/>
<evidence type="ECO:0000256" key="3">
    <source>
        <dbReference type="ARBA" id="ARBA00022670"/>
    </source>
</evidence>
<comment type="catalytic activity">
    <reaction evidence="9">
        <text>Release of signal peptides from bacterial membrane prolipoproteins. Hydrolyzes -Xaa-Yaa-Zaa-|-(S,diacylglyceryl)Cys-, in which Xaa is hydrophobic (preferably Leu), and Yaa (Ala or Ser) and Zaa (Gly or Ala) have small, neutral side chains.</text>
        <dbReference type="EC" id="3.4.23.36"/>
    </reaction>
</comment>
<dbReference type="GO" id="GO:0004190">
    <property type="term" value="F:aspartic-type endopeptidase activity"/>
    <property type="evidence" value="ECO:0007669"/>
    <property type="project" value="UniProtKB-UniRule"/>
</dbReference>
<keyword evidence="8 9" id="KW-0472">Membrane</keyword>
<evidence type="ECO:0000313" key="11">
    <source>
        <dbReference type="EMBL" id="BAP39721.1"/>
    </source>
</evidence>
<comment type="similarity">
    <text evidence="1 9 10">Belongs to the peptidase A8 family.</text>
</comment>
<name>A0A077L7E0_9BACT</name>
<feature type="transmembrane region" description="Helical" evidence="9">
    <location>
        <begin position="170"/>
        <end position="192"/>
    </location>
</feature>
<protein>
    <recommendedName>
        <fullName evidence="9">Lipoprotein signal peptidase</fullName>
        <ecNumber evidence="9">3.4.23.36</ecNumber>
    </recommendedName>
    <alternativeName>
        <fullName evidence="9">Prolipoprotein signal peptidase</fullName>
    </alternativeName>
    <alternativeName>
        <fullName evidence="9">Signal peptidase II</fullName>
        <shortName evidence="9">SPase II</shortName>
    </alternativeName>
</protein>
<dbReference type="HAMAP" id="MF_00161">
    <property type="entry name" value="LspA"/>
    <property type="match status" value="1"/>
</dbReference>
<dbReference type="GO" id="GO:0006508">
    <property type="term" value="P:proteolysis"/>
    <property type="evidence" value="ECO:0007669"/>
    <property type="project" value="UniProtKB-KW"/>
</dbReference>
<keyword evidence="4 9" id="KW-0812">Transmembrane</keyword>
<dbReference type="AlphaFoldDB" id="A0A077L7E0"/>
<organism evidence="11 12">
    <name type="scientific">Metamycoplasma canadense</name>
    <dbReference type="NCBI Taxonomy" id="29554"/>
    <lineage>
        <taxon>Bacteria</taxon>
        <taxon>Bacillati</taxon>
        <taxon>Mycoplasmatota</taxon>
        <taxon>Mycoplasmoidales</taxon>
        <taxon>Metamycoplasmataceae</taxon>
        <taxon>Metamycoplasma</taxon>
    </lineage>
</organism>
<sequence length="201" mass="23463">MNYVKDVKELLMENNKLKYFSKEYWKQYWKKIVINLTIFFLVFLFLLAIDLITKEFIFKWENKEKKIVNTDYEIGNSFIIFKSVLHKGTTIGLFETNLTILHIISFFIIFASLWATTFIKEKKSIIIVCFLAMVSAGSLGNMIDRFLFLGVRDIINLPWANKGVFNFADIWLVLGGVGTVVSITIINLVNYFKTKKQNNNQ</sequence>
<evidence type="ECO:0000256" key="8">
    <source>
        <dbReference type="ARBA" id="ARBA00023136"/>
    </source>
</evidence>
<keyword evidence="7 9" id="KW-1133">Transmembrane helix</keyword>
<accession>A0A077L7E0</accession>
<feature type="active site" evidence="9">
    <location>
        <position position="169"/>
    </location>
</feature>
<evidence type="ECO:0000256" key="6">
    <source>
        <dbReference type="ARBA" id="ARBA00022801"/>
    </source>
</evidence>
<comment type="subcellular location">
    <subcellularLocation>
        <location evidence="9">Cell membrane</location>
        <topology evidence="9">Multi-pass membrane protein</topology>
    </subcellularLocation>
</comment>
<dbReference type="PANTHER" id="PTHR33695:SF1">
    <property type="entry name" value="LIPOPROTEIN SIGNAL PEPTIDASE"/>
    <property type="match status" value="1"/>
</dbReference>
<dbReference type="PANTHER" id="PTHR33695">
    <property type="entry name" value="LIPOPROTEIN SIGNAL PEPTIDASE"/>
    <property type="match status" value="1"/>
</dbReference>
<feature type="active site" evidence="9">
    <location>
        <position position="153"/>
    </location>
</feature>
<keyword evidence="11" id="KW-0449">Lipoprotein</keyword>
<evidence type="ECO:0000256" key="2">
    <source>
        <dbReference type="ARBA" id="ARBA00022475"/>
    </source>
</evidence>
<evidence type="ECO:0000256" key="7">
    <source>
        <dbReference type="ARBA" id="ARBA00022989"/>
    </source>
</evidence>